<reference evidence="4" key="1">
    <citation type="journal article" date="2019" name="Int. J. Syst. Evol. Microbiol.">
        <title>The Global Catalogue of Microorganisms (GCM) 10K type strain sequencing project: providing services to taxonomists for standard genome sequencing and annotation.</title>
        <authorList>
            <consortium name="The Broad Institute Genomics Platform"/>
            <consortium name="The Broad Institute Genome Sequencing Center for Infectious Disease"/>
            <person name="Wu L."/>
            <person name="Ma J."/>
        </authorList>
    </citation>
    <scope>NUCLEOTIDE SEQUENCE [LARGE SCALE GENOMIC DNA]</scope>
    <source>
        <strain evidence="4">NBRC 111756</strain>
    </source>
</reference>
<dbReference type="SUPFAM" id="SSF52540">
    <property type="entry name" value="P-loop containing nucleoside triphosphate hydrolases"/>
    <property type="match status" value="1"/>
</dbReference>
<dbReference type="InterPro" id="IPR050534">
    <property type="entry name" value="Coronavir_polyprotein_1ab"/>
</dbReference>
<evidence type="ECO:0000313" key="3">
    <source>
        <dbReference type="EMBL" id="MFC6668905.1"/>
    </source>
</evidence>
<gene>
    <name evidence="3" type="ORF">ACFQDL_01365</name>
</gene>
<proteinExistence type="predicted"/>
<dbReference type="InterPro" id="IPR027417">
    <property type="entry name" value="P-loop_NTPase"/>
</dbReference>
<keyword evidence="1" id="KW-0547">Nucleotide-binding</keyword>
<accession>A0ABW1ZVB6</accession>
<comment type="caution">
    <text evidence="3">The sequence shown here is derived from an EMBL/GenBank/DDBJ whole genome shotgun (WGS) entry which is preliminary data.</text>
</comment>
<keyword evidence="4" id="KW-1185">Reference proteome</keyword>
<dbReference type="RefSeq" id="WP_379907462.1">
    <property type="nucleotide sequence ID" value="NZ_JBHSWE010000001.1"/>
</dbReference>
<dbReference type="CDD" id="cd17933">
    <property type="entry name" value="DEXSc_RecD-like"/>
    <property type="match status" value="1"/>
</dbReference>
<evidence type="ECO:0000313" key="4">
    <source>
        <dbReference type="Proteomes" id="UP001596422"/>
    </source>
</evidence>
<dbReference type="EMBL" id="JBHSWE010000001">
    <property type="protein sequence ID" value="MFC6668905.1"/>
    <property type="molecule type" value="Genomic_DNA"/>
</dbReference>
<sequence length="369" mass="39807">MLGRGEPETPLVLDRERLYLYRYWRFECDLAVFLSRRSEALDTDRVAMKASLQRLFPSVDGAAAPDWQKVAAAVAVSRRFAVISGGPGTGKTTTVIKLLALHIEQQLALGVKPRIRLAAPTGKAAARMAESIAAARGRLALPAPVAGLIPDEASTLHRLLGVLPGSRRFRHGPDNPLHLDLLVVDEASMVDLPLMARLLSALPESARLVLIGDRDQLASVEAGSVLGDICSWPGSCATVLPRVSTWRRSASSSRKPWVTRQRCRWPMAWRNCVPATVLAPTAVSGGWRGRSMTVMTRRSGRSGSGGTGISPGGGSTMVIIRGWSTAVSRATVTICRPWRVALRRPRCWPPSTASSCSARCARAPMVWPG</sequence>
<keyword evidence="2" id="KW-0067">ATP-binding</keyword>
<dbReference type="PANTHER" id="PTHR43788">
    <property type="entry name" value="DNA2/NAM7 HELICASE FAMILY MEMBER"/>
    <property type="match status" value="1"/>
</dbReference>
<protein>
    <submittedName>
        <fullName evidence="3">AAA family ATPase</fullName>
    </submittedName>
</protein>
<organism evidence="3 4">
    <name type="scientific">Marinobacterium aestuariivivens</name>
    <dbReference type="NCBI Taxonomy" id="1698799"/>
    <lineage>
        <taxon>Bacteria</taxon>
        <taxon>Pseudomonadati</taxon>
        <taxon>Pseudomonadota</taxon>
        <taxon>Gammaproteobacteria</taxon>
        <taxon>Oceanospirillales</taxon>
        <taxon>Oceanospirillaceae</taxon>
        <taxon>Marinobacterium</taxon>
    </lineage>
</organism>
<evidence type="ECO:0000256" key="2">
    <source>
        <dbReference type="ARBA" id="ARBA00022840"/>
    </source>
</evidence>
<dbReference type="Gene3D" id="3.40.50.300">
    <property type="entry name" value="P-loop containing nucleotide triphosphate hydrolases"/>
    <property type="match status" value="1"/>
</dbReference>
<dbReference type="PANTHER" id="PTHR43788:SF6">
    <property type="entry name" value="DNA HELICASE B"/>
    <property type="match status" value="1"/>
</dbReference>
<dbReference type="Proteomes" id="UP001596422">
    <property type="component" value="Unassembled WGS sequence"/>
</dbReference>
<dbReference type="Pfam" id="PF13245">
    <property type="entry name" value="AAA_19"/>
    <property type="match status" value="1"/>
</dbReference>
<name>A0ABW1ZVB6_9GAMM</name>
<evidence type="ECO:0000256" key="1">
    <source>
        <dbReference type="ARBA" id="ARBA00022741"/>
    </source>
</evidence>